<keyword evidence="2" id="KW-1185">Reference proteome</keyword>
<dbReference type="Proteomes" id="UP000682802">
    <property type="component" value="Plasmid p1"/>
</dbReference>
<gene>
    <name evidence="1" type="ORF">KM029_25115</name>
</gene>
<proteinExistence type="predicted"/>
<name>A0ABX8H430_9BACT</name>
<accession>A0ABX8H430</accession>
<keyword evidence="1" id="KW-0614">Plasmid</keyword>
<sequence length="58" mass="6293">MKKLIILTLIVFVISVTVVVAGCSGMELCGHSFTYCSGAVDGSNEMMQEMNDLINIYC</sequence>
<dbReference type="RefSeq" id="WP_158631264.1">
    <property type="nucleotide sequence ID" value="NZ_CP076130.1"/>
</dbReference>
<dbReference type="EMBL" id="CP076130">
    <property type="protein sequence ID" value="QWG10666.1"/>
    <property type="molecule type" value="Genomic_DNA"/>
</dbReference>
<protein>
    <submittedName>
        <fullName evidence="1">Uncharacterized protein</fullName>
    </submittedName>
</protein>
<reference evidence="1 2" key="1">
    <citation type="submission" date="2021-05" db="EMBL/GenBank/DDBJ databases">
        <title>Comparative genomic studies on the polysaccharide-degrading batcterial strains of the Flammeovirga genus.</title>
        <authorList>
            <person name="Zewei F."/>
            <person name="Zheng Z."/>
            <person name="Yu L."/>
            <person name="Ruyue G."/>
            <person name="Yanhong M."/>
            <person name="Yuanyuan C."/>
            <person name="Jingyan G."/>
            <person name="Wenjun H."/>
        </authorList>
    </citation>
    <scope>NUCLEOTIDE SEQUENCE [LARGE SCALE GENOMIC DNA]</scope>
    <source>
        <strain evidence="1 2">YS10</strain>
        <plasmid evidence="1 2">p1</plasmid>
    </source>
</reference>
<evidence type="ECO:0000313" key="1">
    <source>
        <dbReference type="EMBL" id="QWG10666.1"/>
    </source>
</evidence>
<evidence type="ECO:0000313" key="2">
    <source>
        <dbReference type="Proteomes" id="UP000682802"/>
    </source>
</evidence>
<geneLocation type="plasmid" evidence="1 2">
    <name>p1</name>
</geneLocation>
<organism evidence="1 2">
    <name type="scientific">Flammeovirga kamogawensis</name>
    <dbReference type="NCBI Taxonomy" id="373891"/>
    <lineage>
        <taxon>Bacteria</taxon>
        <taxon>Pseudomonadati</taxon>
        <taxon>Bacteroidota</taxon>
        <taxon>Cytophagia</taxon>
        <taxon>Cytophagales</taxon>
        <taxon>Flammeovirgaceae</taxon>
        <taxon>Flammeovirga</taxon>
    </lineage>
</organism>
<dbReference type="PROSITE" id="PS51257">
    <property type="entry name" value="PROKAR_LIPOPROTEIN"/>
    <property type="match status" value="1"/>
</dbReference>